<dbReference type="Proteomes" id="UP000789570">
    <property type="component" value="Unassembled WGS sequence"/>
</dbReference>
<organism evidence="1 2">
    <name type="scientific">Funneliformis caledonium</name>
    <dbReference type="NCBI Taxonomy" id="1117310"/>
    <lineage>
        <taxon>Eukaryota</taxon>
        <taxon>Fungi</taxon>
        <taxon>Fungi incertae sedis</taxon>
        <taxon>Mucoromycota</taxon>
        <taxon>Glomeromycotina</taxon>
        <taxon>Glomeromycetes</taxon>
        <taxon>Glomerales</taxon>
        <taxon>Glomeraceae</taxon>
        <taxon>Funneliformis</taxon>
    </lineage>
</organism>
<sequence length="106" mass="12357">RYIRVGYNLDSGEKIEDVIKNLSRTSIVYLKLKRNHVPVKTISNIDKLSYFEWLIKGPFTGYIQVQILLCIGKWTRYSLADILKLIKESLHKLIPDVFAYTKPNSI</sequence>
<protein>
    <submittedName>
        <fullName evidence="1">11513_t:CDS:1</fullName>
    </submittedName>
</protein>
<keyword evidence="2" id="KW-1185">Reference proteome</keyword>
<accession>A0A9N9NQ10</accession>
<reference evidence="1" key="1">
    <citation type="submission" date="2021-06" db="EMBL/GenBank/DDBJ databases">
        <authorList>
            <person name="Kallberg Y."/>
            <person name="Tangrot J."/>
            <person name="Rosling A."/>
        </authorList>
    </citation>
    <scope>NUCLEOTIDE SEQUENCE</scope>
    <source>
        <strain evidence="1">UK204</strain>
    </source>
</reference>
<feature type="non-terminal residue" evidence="1">
    <location>
        <position position="1"/>
    </location>
</feature>
<dbReference type="AlphaFoldDB" id="A0A9N9NQ10"/>
<dbReference type="EMBL" id="CAJVPQ010018383">
    <property type="protein sequence ID" value="CAG8750918.1"/>
    <property type="molecule type" value="Genomic_DNA"/>
</dbReference>
<proteinExistence type="predicted"/>
<comment type="caution">
    <text evidence="1">The sequence shown here is derived from an EMBL/GenBank/DDBJ whole genome shotgun (WGS) entry which is preliminary data.</text>
</comment>
<evidence type="ECO:0000313" key="1">
    <source>
        <dbReference type="EMBL" id="CAG8750918.1"/>
    </source>
</evidence>
<dbReference type="OrthoDB" id="2437344at2759"/>
<evidence type="ECO:0000313" key="2">
    <source>
        <dbReference type="Proteomes" id="UP000789570"/>
    </source>
</evidence>
<gene>
    <name evidence="1" type="ORF">FCALED_LOCUS16307</name>
</gene>
<name>A0A9N9NQ10_9GLOM</name>